<dbReference type="VEuPathDB" id="FungiDB:GGTG_08843"/>
<dbReference type="eggNOG" id="ENOG502T0DY">
    <property type="taxonomic scope" value="Eukaryota"/>
</dbReference>
<organism evidence="1">
    <name type="scientific">Gaeumannomyces tritici (strain R3-111a-1)</name>
    <name type="common">Wheat and barley take-all root rot fungus</name>
    <name type="synonym">Gaeumannomyces graminis var. tritici</name>
    <dbReference type="NCBI Taxonomy" id="644352"/>
    <lineage>
        <taxon>Eukaryota</taxon>
        <taxon>Fungi</taxon>
        <taxon>Dikarya</taxon>
        <taxon>Ascomycota</taxon>
        <taxon>Pezizomycotina</taxon>
        <taxon>Sordariomycetes</taxon>
        <taxon>Sordariomycetidae</taxon>
        <taxon>Magnaporthales</taxon>
        <taxon>Magnaporthaceae</taxon>
        <taxon>Gaeumannomyces</taxon>
    </lineage>
</organism>
<dbReference type="HOGENOM" id="CLU_096182_1_0_1"/>
<reference evidence="1" key="3">
    <citation type="submission" date="2010-09" db="EMBL/GenBank/DDBJ databases">
        <title>Annotation of Gaeumannomyces graminis var. tritici R3-111a-1.</title>
        <authorList>
            <consortium name="The Broad Institute Genome Sequencing Platform"/>
            <person name="Ma L.-J."/>
            <person name="Dead R."/>
            <person name="Young S.K."/>
            <person name="Zeng Q."/>
            <person name="Gargeya S."/>
            <person name="Fitzgerald M."/>
            <person name="Haas B."/>
            <person name="Abouelleil A."/>
            <person name="Alvarado L."/>
            <person name="Arachchi H.M."/>
            <person name="Berlin A."/>
            <person name="Brown A."/>
            <person name="Chapman S.B."/>
            <person name="Chen Z."/>
            <person name="Dunbar C."/>
            <person name="Freedman E."/>
            <person name="Gearin G."/>
            <person name="Gellesch M."/>
            <person name="Goldberg J."/>
            <person name="Griggs A."/>
            <person name="Gujja S."/>
            <person name="Heiman D."/>
            <person name="Howarth C."/>
            <person name="Larson L."/>
            <person name="Lui A."/>
            <person name="MacDonald P.J.P."/>
            <person name="Mehta T."/>
            <person name="Montmayeur A."/>
            <person name="Murphy C."/>
            <person name="Neiman D."/>
            <person name="Pearson M."/>
            <person name="Priest M."/>
            <person name="Roberts A."/>
            <person name="Saif S."/>
            <person name="Shea T."/>
            <person name="Shenoy N."/>
            <person name="Sisk P."/>
            <person name="Stolte C."/>
            <person name="Sykes S."/>
            <person name="Yandava C."/>
            <person name="Wortman J."/>
            <person name="Nusbaum C."/>
            <person name="Birren B."/>
        </authorList>
    </citation>
    <scope>NUCLEOTIDE SEQUENCE</scope>
    <source>
        <strain evidence="1">R3-111a-1</strain>
    </source>
</reference>
<dbReference type="STRING" id="644352.J3P5Q3"/>
<keyword evidence="3" id="KW-1185">Reference proteome</keyword>
<protein>
    <submittedName>
        <fullName evidence="1 2">Uncharacterized protein</fullName>
    </submittedName>
</protein>
<accession>J3P5Q3</accession>
<evidence type="ECO:0000313" key="1">
    <source>
        <dbReference type="EMBL" id="EJT75005.1"/>
    </source>
</evidence>
<dbReference type="AlphaFoldDB" id="J3P5Q3"/>
<dbReference type="Proteomes" id="UP000006039">
    <property type="component" value="Unassembled WGS sequence"/>
</dbReference>
<dbReference type="EMBL" id="GL385398">
    <property type="protein sequence ID" value="EJT75005.1"/>
    <property type="molecule type" value="Genomic_DNA"/>
</dbReference>
<dbReference type="EnsemblFungi" id="EJT75005">
    <property type="protein sequence ID" value="EJT75005"/>
    <property type="gene ID" value="GGTG_08843"/>
</dbReference>
<reference evidence="3" key="1">
    <citation type="submission" date="2010-07" db="EMBL/GenBank/DDBJ databases">
        <title>The genome sequence of Gaeumannomyces graminis var. tritici strain R3-111a-1.</title>
        <authorList>
            <consortium name="The Broad Institute Genome Sequencing Platform"/>
            <person name="Ma L.-J."/>
            <person name="Dead R."/>
            <person name="Young S."/>
            <person name="Zeng Q."/>
            <person name="Koehrsen M."/>
            <person name="Alvarado L."/>
            <person name="Berlin A."/>
            <person name="Chapman S.B."/>
            <person name="Chen Z."/>
            <person name="Freedman E."/>
            <person name="Gellesch M."/>
            <person name="Goldberg J."/>
            <person name="Griggs A."/>
            <person name="Gujja S."/>
            <person name="Heilman E.R."/>
            <person name="Heiman D."/>
            <person name="Hepburn T."/>
            <person name="Howarth C."/>
            <person name="Jen D."/>
            <person name="Larson L."/>
            <person name="Mehta T."/>
            <person name="Neiman D."/>
            <person name="Pearson M."/>
            <person name="Roberts A."/>
            <person name="Saif S."/>
            <person name="Shea T."/>
            <person name="Shenoy N."/>
            <person name="Sisk P."/>
            <person name="Stolte C."/>
            <person name="Sykes S."/>
            <person name="Walk T."/>
            <person name="White J."/>
            <person name="Yandava C."/>
            <person name="Haas B."/>
            <person name="Nusbaum C."/>
            <person name="Birren B."/>
        </authorList>
    </citation>
    <scope>NUCLEOTIDE SEQUENCE [LARGE SCALE GENOMIC DNA]</scope>
    <source>
        <strain evidence="3">R3-111a-1</strain>
    </source>
</reference>
<proteinExistence type="predicted"/>
<reference evidence="2" key="4">
    <citation type="journal article" date="2015" name="G3 (Bethesda)">
        <title>Genome sequences of three phytopathogenic species of the Magnaporthaceae family of fungi.</title>
        <authorList>
            <person name="Okagaki L.H."/>
            <person name="Nunes C.C."/>
            <person name="Sailsbery J."/>
            <person name="Clay B."/>
            <person name="Brown D."/>
            <person name="John T."/>
            <person name="Oh Y."/>
            <person name="Young N."/>
            <person name="Fitzgerald M."/>
            <person name="Haas B.J."/>
            <person name="Zeng Q."/>
            <person name="Young S."/>
            <person name="Adiconis X."/>
            <person name="Fan L."/>
            <person name="Levin J.Z."/>
            <person name="Mitchell T.K."/>
            <person name="Okubara P.A."/>
            <person name="Farman M.L."/>
            <person name="Kohn L.M."/>
            <person name="Birren B."/>
            <person name="Ma L.-J."/>
            <person name="Dean R.A."/>
        </authorList>
    </citation>
    <scope>NUCLEOTIDE SEQUENCE</scope>
    <source>
        <strain evidence="2">R3-111a-1</strain>
    </source>
</reference>
<dbReference type="GeneID" id="20349301"/>
<dbReference type="RefSeq" id="XP_009224949.1">
    <property type="nucleotide sequence ID" value="XM_009226685.1"/>
</dbReference>
<reference evidence="2" key="5">
    <citation type="submission" date="2018-04" db="UniProtKB">
        <authorList>
            <consortium name="EnsemblFungi"/>
        </authorList>
    </citation>
    <scope>IDENTIFICATION</scope>
    <source>
        <strain evidence="2">R3-111a-1</strain>
    </source>
</reference>
<name>J3P5Q3_GAET3</name>
<reference evidence="1" key="2">
    <citation type="submission" date="2010-07" db="EMBL/GenBank/DDBJ databases">
        <authorList>
            <consortium name="The Broad Institute Genome Sequencing Platform"/>
            <consortium name="Broad Institute Genome Sequencing Center for Infectious Disease"/>
            <person name="Ma L.-J."/>
            <person name="Dead R."/>
            <person name="Young S."/>
            <person name="Zeng Q."/>
            <person name="Koehrsen M."/>
            <person name="Alvarado L."/>
            <person name="Berlin A."/>
            <person name="Chapman S.B."/>
            <person name="Chen Z."/>
            <person name="Freedman E."/>
            <person name="Gellesch M."/>
            <person name="Goldberg J."/>
            <person name="Griggs A."/>
            <person name="Gujja S."/>
            <person name="Heilman E.R."/>
            <person name="Heiman D."/>
            <person name="Hepburn T."/>
            <person name="Howarth C."/>
            <person name="Jen D."/>
            <person name="Larson L."/>
            <person name="Mehta T."/>
            <person name="Neiman D."/>
            <person name="Pearson M."/>
            <person name="Roberts A."/>
            <person name="Saif S."/>
            <person name="Shea T."/>
            <person name="Shenoy N."/>
            <person name="Sisk P."/>
            <person name="Stolte C."/>
            <person name="Sykes S."/>
            <person name="Walk T."/>
            <person name="White J."/>
            <person name="Yandava C."/>
            <person name="Haas B."/>
            <person name="Nusbaum C."/>
            <person name="Birren B."/>
        </authorList>
    </citation>
    <scope>NUCLEOTIDE SEQUENCE</scope>
    <source>
        <strain evidence="1">R3-111a-1</strain>
    </source>
</reference>
<sequence>MPPKAAQIEVDLSLRFKYGIHTIYMLVSPLNTFAQISADLLEILQERYPKGLSSTLGATDTPVPADAAVSYGILQQQSRRGGDSSRAAEWRNLKVRDTDTPVAKGLKDNMDVAFALQSPEDADDAPQFVVEWPSLDEEEE</sequence>
<evidence type="ECO:0000313" key="2">
    <source>
        <dbReference type="EnsemblFungi" id="EJT75005"/>
    </source>
</evidence>
<gene>
    <name evidence="2" type="primary">20349301</name>
    <name evidence="1" type="ORF">GGTG_08843</name>
</gene>
<dbReference type="OrthoDB" id="5376498at2759"/>
<evidence type="ECO:0000313" key="3">
    <source>
        <dbReference type="Proteomes" id="UP000006039"/>
    </source>
</evidence>